<keyword evidence="1" id="KW-0812">Transmembrane</keyword>
<dbReference type="Proteomes" id="UP001176806">
    <property type="component" value="Unassembled WGS sequence"/>
</dbReference>
<evidence type="ECO:0000313" key="2">
    <source>
        <dbReference type="EMBL" id="MDO5977178.1"/>
    </source>
</evidence>
<keyword evidence="1" id="KW-1133">Transmembrane helix</keyword>
<feature type="transmembrane region" description="Helical" evidence="1">
    <location>
        <begin position="20"/>
        <end position="46"/>
    </location>
</feature>
<dbReference type="NCBIfam" id="TIGR03949">
    <property type="entry name" value="bact_IIb_cerein"/>
    <property type="match status" value="1"/>
</dbReference>
<name>A0ABT8WVH3_9FLAO</name>
<organism evidence="2 3">
    <name type="scientific">Flavivirga jejuensis</name>
    <dbReference type="NCBI Taxonomy" id="870487"/>
    <lineage>
        <taxon>Bacteria</taxon>
        <taxon>Pseudomonadati</taxon>
        <taxon>Bacteroidota</taxon>
        <taxon>Flavobacteriia</taxon>
        <taxon>Flavobacteriales</taxon>
        <taxon>Flavobacteriaceae</taxon>
        <taxon>Flavivirga</taxon>
    </lineage>
</organism>
<dbReference type="EMBL" id="JAUOEL010000013">
    <property type="protein sequence ID" value="MDO5977178.1"/>
    <property type="molecule type" value="Genomic_DNA"/>
</dbReference>
<keyword evidence="1" id="KW-0472">Membrane</keyword>
<gene>
    <name evidence="2" type="ORF">Q4Q40_23530</name>
</gene>
<protein>
    <submittedName>
        <fullName evidence="2">Class IIb bacteriocin, lactobin A/cerein 7B family</fullName>
    </submittedName>
</protein>
<keyword evidence="3" id="KW-1185">Reference proteome</keyword>
<comment type="caution">
    <text evidence="2">The sequence shown here is derived from an EMBL/GenBank/DDBJ whole genome shotgun (WGS) entry which is preliminary data.</text>
</comment>
<evidence type="ECO:0000313" key="3">
    <source>
        <dbReference type="Proteomes" id="UP001176806"/>
    </source>
</evidence>
<dbReference type="RefSeq" id="WP_303304506.1">
    <property type="nucleotide sequence ID" value="NZ_BAABDA010000058.1"/>
</dbReference>
<dbReference type="InterPro" id="IPR023991">
    <property type="entry name" value="Bacteriocin_IIb_lactobn/cerein"/>
</dbReference>
<reference evidence="2" key="1">
    <citation type="submission" date="2023-07" db="EMBL/GenBank/DDBJ databases">
        <title>Two novel species in the genus Flavivirga.</title>
        <authorList>
            <person name="Kwon K."/>
        </authorList>
    </citation>
    <scope>NUCLEOTIDE SEQUENCE</scope>
    <source>
        <strain evidence="2">KACC 14158</strain>
    </source>
</reference>
<proteinExistence type="predicted"/>
<accession>A0ABT8WVH3</accession>
<evidence type="ECO:0000256" key="1">
    <source>
        <dbReference type="SAM" id="Phobius"/>
    </source>
</evidence>
<sequence>MKNIENYNLKELRSEECLDINGGIIGAYLVASLAGAYYLGYAVGYLSR</sequence>